<dbReference type="GO" id="GO:0016064">
    <property type="term" value="P:immunoglobulin mediated immune response"/>
    <property type="evidence" value="ECO:0007669"/>
    <property type="project" value="TreeGrafter"/>
</dbReference>
<feature type="domain" description="Fibronectin type-III" evidence="11">
    <location>
        <begin position="152"/>
        <end position="242"/>
    </location>
</feature>
<dbReference type="SMART" id="SM00060">
    <property type="entry name" value="FN3"/>
    <property type="match status" value="2"/>
</dbReference>
<evidence type="ECO:0000256" key="9">
    <source>
        <dbReference type="SAM" id="Phobius"/>
    </source>
</evidence>
<accession>A0AAD7R7N4</accession>
<evidence type="ECO:0000313" key="13">
    <source>
        <dbReference type="Proteomes" id="UP001221898"/>
    </source>
</evidence>
<keyword evidence="3 10" id="KW-0732">Signal</keyword>
<comment type="subcellular location">
    <subcellularLocation>
        <location evidence="1">Membrane</location>
        <topology evidence="1">Single-pass type I membrane protein</topology>
    </subcellularLocation>
</comment>
<feature type="chain" id="PRO_5042152302" description="Fibronectin type-III domain-containing protein" evidence="10">
    <location>
        <begin position="35"/>
        <end position="753"/>
    </location>
</feature>
<dbReference type="GO" id="GO:0004896">
    <property type="term" value="F:cytokine receptor activity"/>
    <property type="evidence" value="ECO:0007669"/>
    <property type="project" value="TreeGrafter"/>
</dbReference>
<dbReference type="Pfam" id="PF21460">
    <property type="entry name" value="IL3Rb_N"/>
    <property type="match status" value="1"/>
</dbReference>
<evidence type="ECO:0000256" key="4">
    <source>
        <dbReference type="ARBA" id="ARBA00022989"/>
    </source>
</evidence>
<feature type="domain" description="Fibronectin type-III" evidence="11">
    <location>
        <begin position="339"/>
        <end position="440"/>
    </location>
</feature>
<proteinExistence type="predicted"/>
<dbReference type="Gene3D" id="2.60.40.10">
    <property type="entry name" value="Immunoglobulins"/>
    <property type="match status" value="4"/>
</dbReference>
<name>A0AAD7R7N4_9TELE</name>
<evidence type="ECO:0000256" key="7">
    <source>
        <dbReference type="ARBA" id="ARBA00023180"/>
    </source>
</evidence>
<dbReference type="PROSITE" id="PS50853">
    <property type="entry name" value="FN3"/>
    <property type="match status" value="2"/>
</dbReference>
<keyword evidence="2 9" id="KW-0812">Transmembrane</keyword>
<keyword evidence="4 9" id="KW-1133">Transmembrane helix</keyword>
<feature type="compositionally biased region" description="Acidic residues" evidence="8">
    <location>
        <begin position="596"/>
        <end position="607"/>
    </location>
</feature>
<evidence type="ECO:0000256" key="3">
    <source>
        <dbReference type="ARBA" id="ARBA00022729"/>
    </source>
</evidence>
<dbReference type="InterPro" id="IPR003961">
    <property type="entry name" value="FN3_dom"/>
</dbReference>
<dbReference type="EMBL" id="JAINUG010000451">
    <property type="protein sequence ID" value="KAJ8371451.1"/>
    <property type="molecule type" value="Genomic_DNA"/>
</dbReference>
<dbReference type="CDD" id="cd00063">
    <property type="entry name" value="FN3"/>
    <property type="match status" value="1"/>
</dbReference>
<dbReference type="InterPro" id="IPR036116">
    <property type="entry name" value="FN3_sf"/>
</dbReference>
<comment type="caution">
    <text evidence="12">The sequence shown here is derived from an EMBL/GenBank/DDBJ whole genome shotgun (WGS) entry which is preliminary data.</text>
</comment>
<dbReference type="InterPro" id="IPR048668">
    <property type="entry name" value="IL3RB_N"/>
</dbReference>
<evidence type="ECO:0000256" key="5">
    <source>
        <dbReference type="ARBA" id="ARBA00023136"/>
    </source>
</evidence>
<dbReference type="SUPFAM" id="SSF49265">
    <property type="entry name" value="Fibronectin type III"/>
    <property type="match status" value="4"/>
</dbReference>
<reference evidence="12" key="1">
    <citation type="journal article" date="2023" name="Science">
        <title>Genome structures resolve the early diversification of teleost fishes.</title>
        <authorList>
            <person name="Parey E."/>
            <person name="Louis A."/>
            <person name="Montfort J."/>
            <person name="Bouchez O."/>
            <person name="Roques C."/>
            <person name="Iampietro C."/>
            <person name="Lluch J."/>
            <person name="Castinel A."/>
            <person name="Donnadieu C."/>
            <person name="Desvignes T."/>
            <person name="Floi Bucao C."/>
            <person name="Jouanno E."/>
            <person name="Wen M."/>
            <person name="Mejri S."/>
            <person name="Dirks R."/>
            <person name="Jansen H."/>
            <person name="Henkel C."/>
            <person name="Chen W.J."/>
            <person name="Zahm M."/>
            <person name="Cabau C."/>
            <person name="Klopp C."/>
            <person name="Thompson A.W."/>
            <person name="Robinson-Rechavi M."/>
            <person name="Braasch I."/>
            <person name="Lecointre G."/>
            <person name="Bobe J."/>
            <person name="Postlethwait J.H."/>
            <person name="Berthelot C."/>
            <person name="Roest Crollius H."/>
            <person name="Guiguen Y."/>
        </authorList>
    </citation>
    <scope>NUCLEOTIDE SEQUENCE</scope>
    <source>
        <strain evidence="12">NC1722</strain>
    </source>
</reference>
<evidence type="ECO:0000313" key="12">
    <source>
        <dbReference type="EMBL" id="KAJ8371451.1"/>
    </source>
</evidence>
<dbReference type="GO" id="GO:0009897">
    <property type="term" value="C:external side of plasma membrane"/>
    <property type="evidence" value="ECO:0007669"/>
    <property type="project" value="TreeGrafter"/>
</dbReference>
<feature type="transmembrane region" description="Helical" evidence="9">
    <location>
        <begin position="447"/>
        <end position="467"/>
    </location>
</feature>
<organism evidence="12 13">
    <name type="scientific">Aldrovandia affinis</name>
    <dbReference type="NCBI Taxonomy" id="143900"/>
    <lineage>
        <taxon>Eukaryota</taxon>
        <taxon>Metazoa</taxon>
        <taxon>Chordata</taxon>
        <taxon>Craniata</taxon>
        <taxon>Vertebrata</taxon>
        <taxon>Euteleostomi</taxon>
        <taxon>Actinopterygii</taxon>
        <taxon>Neopterygii</taxon>
        <taxon>Teleostei</taxon>
        <taxon>Notacanthiformes</taxon>
        <taxon>Halosauridae</taxon>
        <taxon>Aldrovandia</taxon>
    </lineage>
</organism>
<feature type="region of interest" description="Disordered" evidence="8">
    <location>
        <begin position="595"/>
        <end position="621"/>
    </location>
</feature>
<dbReference type="PANTHER" id="PTHR23037:SF41">
    <property type="entry name" value="COLONY STIMULATING FACTOR 2 RECEPTOR, BETA, LOW-AFFINITY (GRANULOCYTE-MACROPHAGE) PRECURSOR"/>
    <property type="match status" value="1"/>
</dbReference>
<dbReference type="Pfam" id="PF00041">
    <property type="entry name" value="fn3"/>
    <property type="match status" value="1"/>
</dbReference>
<sequence length="753" mass="83986">MNVLDHLIVPPSSEKMLLSWALCVSALLLTPASGTTLCTVQNGAANTNTQYKSSLLESLECHNDYKSHIRCQWTESKHAPQSLYHWNKWKSDSLCLPYGRPVELSDGRLTVHCQYNTTLFAIGIHDAFFFKTSCPPPLSKTVNPLQHVRVGPPRNLAQRAMEGGGRVLNWQEPHSRPNSSLNYQVSYRRLGQDWMEVEVSELELKIEALVPGCEYEAKVKAREDKGRWSEWSSLVVWHTEDAPGPTNLQCVFDGESEMTCSWELKRELAQVITYSLSYHTNQTSRAQRCSVRAPLSTDSRDPVLKFSCSFSISDPEQQVLVELIPTYNTKVIQSSRNIRPSCPEPLSVTERGQDWVLSWTPAESFKHIFYQVRYWSGEKQENAEYYNFTEGGHSYHIRAGSLLPSMCYTAQVRAQVIHGNDYSGDPSEWTQPVEWTTHPAPWSIATAIYIFISVLVAVFFLTLYLTLPGCRRRIVLWKVSVPSPLKSKVLEELTMRSPCIWPVLQKEMEKTSNVQVLDNVHLSCFLEDCRYPLALVNADYNGPCPHMSTQGWESVNKPDELSLPGSLMESQAKEAGLSFTGPYFLCPTWSLSQGSEADEQPGVEDSLDASSSSSSSSTTQLLPSSLCQSNMEYVGLPDPQVGPAQDSSQEHPLAWDEYVANSSVLFRDLQAKSAPESPDCDPPAYTLSPLPFQAALLGGVPGSCLLPGPREPGDWDTAFPPSAVPGCPTMGKGEARPGGQWKITDYVRLPQPF</sequence>
<feature type="compositionally biased region" description="Low complexity" evidence="8">
    <location>
        <begin position="608"/>
        <end position="621"/>
    </location>
</feature>
<gene>
    <name evidence="12" type="ORF">AAFF_G00310500</name>
</gene>
<evidence type="ECO:0000259" key="11">
    <source>
        <dbReference type="PROSITE" id="PS50853"/>
    </source>
</evidence>
<evidence type="ECO:0000256" key="6">
    <source>
        <dbReference type="ARBA" id="ARBA00023170"/>
    </source>
</evidence>
<protein>
    <recommendedName>
        <fullName evidence="11">Fibronectin type-III domain-containing protein</fullName>
    </recommendedName>
</protein>
<evidence type="ECO:0000256" key="2">
    <source>
        <dbReference type="ARBA" id="ARBA00022692"/>
    </source>
</evidence>
<dbReference type="AlphaFoldDB" id="A0AAD7R7N4"/>
<keyword evidence="5 9" id="KW-0472">Membrane</keyword>
<keyword evidence="6" id="KW-0675">Receptor</keyword>
<feature type="signal peptide" evidence="10">
    <location>
        <begin position="1"/>
        <end position="34"/>
    </location>
</feature>
<evidence type="ECO:0000256" key="10">
    <source>
        <dbReference type="SAM" id="SignalP"/>
    </source>
</evidence>
<dbReference type="InterPro" id="IPR013783">
    <property type="entry name" value="Ig-like_fold"/>
</dbReference>
<evidence type="ECO:0000256" key="1">
    <source>
        <dbReference type="ARBA" id="ARBA00004479"/>
    </source>
</evidence>
<keyword evidence="13" id="KW-1185">Reference proteome</keyword>
<keyword evidence="7" id="KW-0325">Glycoprotein</keyword>
<evidence type="ECO:0000256" key="8">
    <source>
        <dbReference type="SAM" id="MobiDB-lite"/>
    </source>
</evidence>
<dbReference type="PANTHER" id="PTHR23037">
    <property type="entry name" value="CYTOKINE RECEPTOR"/>
    <property type="match status" value="1"/>
</dbReference>
<dbReference type="Proteomes" id="UP001221898">
    <property type="component" value="Unassembled WGS sequence"/>
</dbReference>